<reference evidence="1" key="1">
    <citation type="submission" date="2021-06" db="EMBL/GenBank/DDBJ databases">
        <authorList>
            <person name="Kallberg Y."/>
            <person name="Tangrot J."/>
            <person name="Rosling A."/>
        </authorList>
    </citation>
    <scope>NUCLEOTIDE SEQUENCE</scope>
    <source>
        <strain evidence="1">MA461A</strain>
    </source>
</reference>
<evidence type="ECO:0000313" key="1">
    <source>
        <dbReference type="EMBL" id="CAG8538817.1"/>
    </source>
</evidence>
<gene>
    <name evidence="1" type="ORF">RPERSI_LOCUS3461</name>
</gene>
<proteinExistence type="predicted"/>
<keyword evidence="2" id="KW-1185">Reference proteome</keyword>
<sequence length="414" mass="46770">MTRMLYSLYVLVLFVTLCTQYLPVSIATSKYQHKNSISRSKKLVLNGLKKCESFWWNSLKGYQKWSENEEWCTSDSEYHSSRESKIWSNWVNFAQCRCESFNWDIKNPAGIYVCYQISWFNKITGKFVGELTVFKLDSMNKYKKKPSHVAFKFSEHNIKILKRSRLKLDSSGFYHVATLPIFSRKQNGLIIQKFYVHGEIPTNELMNKKMSEKMLSPSEFKVIVDLKLEFELKNNYDAANMPFPKYLPHKPFSPVLGGCSSYPVKDCKMHKTRTTTLPNDPTKPTDIPSKNTPVPKSPPDPKDAAATTTSPKQPSPTNITNINAPDSLPNSSSIPVNSADQSASSTPLPGSSLGVLPIGLSIFGVIILIGAAFVVYSRYRNSKWKRQYRRRQALRNETLASAPGFNVGGDGSNA</sequence>
<accession>A0ACA9LQS4</accession>
<comment type="caution">
    <text evidence="1">The sequence shown here is derived from an EMBL/GenBank/DDBJ whole genome shotgun (WGS) entry which is preliminary data.</text>
</comment>
<dbReference type="Proteomes" id="UP000789920">
    <property type="component" value="Unassembled WGS sequence"/>
</dbReference>
<name>A0ACA9LQS4_9GLOM</name>
<protein>
    <submittedName>
        <fullName evidence="1">19044_t:CDS:1</fullName>
    </submittedName>
</protein>
<dbReference type="EMBL" id="CAJVQC010004307">
    <property type="protein sequence ID" value="CAG8538817.1"/>
    <property type="molecule type" value="Genomic_DNA"/>
</dbReference>
<evidence type="ECO:0000313" key="2">
    <source>
        <dbReference type="Proteomes" id="UP000789920"/>
    </source>
</evidence>
<organism evidence="1 2">
    <name type="scientific">Racocetra persica</name>
    <dbReference type="NCBI Taxonomy" id="160502"/>
    <lineage>
        <taxon>Eukaryota</taxon>
        <taxon>Fungi</taxon>
        <taxon>Fungi incertae sedis</taxon>
        <taxon>Mucoromycota</taxon>
        <taxon>Glomeromycotina</taxon>
        <taxon>Glomeromycetes</taxon>
        <taxon>Diversisporales</taxon>
        <taxon>Gigasporaceae</taxon>
        <taxon>Racocetra</taxon>
    </lineage>
</organism>